<comment type="similarity">
    <text evidence="1">Belongs to the antirestriction protein family.</text>
</comment>
<reference evidence="2" key="1">
    <citation type="submission" date="2015-10" db="EMBL/GenBank/DDBJ databases">
        <title>Description of Candidatus Tenderia electrophaga gen. nov, sp. nov., an Uncultivated Electroautotroph from a Biocathode Enrichment.</title>
        <authorList>
            <person name="Eddie B.J."/>
            <person name="Malanoski A.P."/>
            <person name="Wang Z."/>
            <person name="Hall R.J."/>
            <person name="Oh S.D."/>
            <person name="Heiner C."/>
            <person name="Lin B."/>
            <person name="Strycharz-Glaven S.M."/>
        </authorList>
    </citation>
    <scope>NUCLEOTIDE SEQUENCE [LARGE SCALE GENOMIC DNA]</scope>
    <source>
        <strain evidence="2">NRL1</strain>
        <plasmid evidence="2">unnamed</plasmid>
    </source>
</reference>
<dbReference type="KEGG" id="tee:Tel_17220"/>
<keyword evidence="3" id="KW-1185">Reference proteome</keyword>
<evidence type="ECO:0000256" key="1">
    <source>
        <dbReference type="ARBA" id="ARBA00008618"/>
    </source>
</evidence>
<keyword evidence="2" id="KW-0614">Plasmid</keyword>
<dbReference type="Proteomes" id="UP000055136">
    <property type="component" value="Plasmid unnamed"/>
</dbReference>
<evidence type="ECO:0000313" key="3">
    <source>
        <dbReference type="Proteomes" id="UP000055136"/>
    </source>
</evidence>
<geneLocation type="plasmid" evidence="2 3">
    <name>unnamed</name>
</geneLocation>
<dbReference type="Pfam" id="PF03230">
    <property type="entry name" value="Antirestrict"/>
    <property type="match status" value="1"/>
</dbReference>
<sequence>MNNTMDLEMPVTATQVRDADRVKMLPKYFGRDLMRVESAIYAFMDRLCENYQGGYWDFYELSNGGFYMAPATEEMLNLSWAENYFQGEMSADAAGVVACLFAYNHLAWETRDESLILMYESLREYVGFHTEASLIFRAID</sequence>
<dbReference type="EMBL" id="CP013100">
    <property type="protein sequence ID" value="ALP54995.1"/>
    <property type="molecule type" value="Genomic_DNA"/>
</dbReference>
<accession>A0A0S2TIK7</accession>
<name>A0A0S2TIK7_9GAMM</name>
<dbReference type="InterPro" id="IPR004914">
    <property type="entry name" value="Antirestrict"/>
</dbReference>
<dbReference type="Gene3D" id="3.30.70.3580">
    <property type="entry name" value="Antirestriction protein"/>
    <property type="match status" value="1"/>
</dbReference>
<organism evidence="2 3">
    <name type="scientific">Candidatus Tenderia electrophaga</name>
    <dbReference type="NCBI Taxonomy" id="1748243"/>
    <lineage>
        <taxon>Bacteria</taxon>
        <taxon>Pseudomonadati</taxon>
        <taxon>Pseudomonadota</taxon>
        <taxon>Gammaproteobacteria</taxon>
        <taxon>Candidatus Tenderiales</taxon>
        <taxon>Candidatus Tenderiaceae</taxon>
        <taxon>Candidatus Tenderia</taxon>
    </lineage>
</organism>
<protein>
    <submittedName>
        <fullName evidence="2">Antirestriction protein</fullName>
    </submittedName>
</protein>
<proteinExistence type="inferred from homology"/>
<dbReference type="AlphaFoldDB" id="A0A0S2TIK7"/>
<evidence type="ECO:0000313" key="2">
    <source>
        <dbReference type="EMBL" id="ALP54995.1"/>
    </source>
</evidence>
<gene>
    <name evidence="2" type="ORF">Tel_17220</name>
</gene>
<dbReference type="InterPro" id="IPR042297">
    <property type="entry name" value="Antirestriction_sf"/>
</dbReference>